<sequence length="60" mass="6021">MNVKEAKVLDLSVSEMALRGPDLSYVELEVAATPDVGDFLAGVGAGAGVSALVIGAMTIT</sequence>
<evidence type="ECO:0000313" key="2">
    <source>
        <dbReference type="Proteomes" id="UP001285352"/>
    </source>
</evidence>
<accession>A0ABU4V599</accession>
<comment type="caution">
    <text evidence="1">The sequence shown here is derived from an EMBL/GenBank/DDBJ whole genome shotgun (WGS) entry which is preliminary data.</text>
</comment>
<protein>
    <submittedName>
        <fullName evidence="1">Uncharacterized protein</fullName>
    </submittedName>
</protein>
<proteinExistence type="predicted"/>
<keyword evidence="2" id="KW-1185">Reference proteome</keyword>
<name>A0ABU4V599_9PSEU</name>
<dbReference type="RefSeq" id="WP_319979040.1">
    <property type="nucleotide sequence ID" value="NZ_JAXAVU010000013.1"/>
</dbReference>
<reference evidence="1 2" key="1">
    <citation type="submission" date="2023-11" db="EMBL/GenBank/DDBJ databases">
        <title>Lentzea sokolovensis, sp. nov., Lentzea kristufkii, sp. nov., and Lentzea miocenensis, sp. nov., rare actinobacteria from Sokolov Coal Basin, Miocene lacustrine sediment, Czech Republic.</title>
        <authorList>
            <person name="Lara A."/>
            <person name="Kotroba L."/>
            <person name="Nouioui I."/>
            <person name="Neumann-Schaal M."/>
            <person name="Mast Y."/>
            <person name="Chronakova A."/>
        </authorList>
    </citation>
    <scope>NUCLEOTIDE SEQUENCE [LARGE SCALE GENOMIC DNA]</scope>
    <source>
        <strain evidence="1 2">BCCO 10_0061</strain>
    </source>
</reference>
<gene>
    <name evidence="1" type="ORF">SK854_32970</name>
</gene>
<organism evidence="1 2">
    <name type="scientific">Lentzea sokolovensis</name>
    <dbReference type="NCBI Taxonomy" id="3095429"/>
    <lineage>
        <taxon>Bacteria</taxon>
        <taxon>Bacillati</taxon>
        <taxon>Actinomycetota</taxon>
        <taxon>Actinomycetes</taxon>
        <taxon>Pseudonocardiales</taxon>
        <taxon>Pseudonocardiaceae</taxon>
        <taxon>Lentzea</taxon>
    </lineage>
</organism>
<evidence type="ECO:0000313" key="1">
    <source>
        <dbReference type="EMBL" id="MDX8146968.1"/>
    </source>
</evidence>
<reference evidence="1 2" key="2">
    <citation type="submission" date="2023-11" db="EMBL/GenBank/DDBJ databases">
        <authorList>
            <person name="Lara A.C."/>
            <person name="Chronakova A."/>
        </authorList>
    </citation>
    <scope>NUCLEOTIDE SEQUENCE [LARGE SCALE GENOMIC DNA]</scope>
    <source>
        <strain evidence="1 2">BCCO 10_0061</strain>
    </source>
</reference>
<dbReference type="EMBL" id="JAXAVU010000013">
    <property type="protein sequence ID" value="MDX8146968.1"/>
    <property type="molecule type" value="Genomic_DNA"/>
</dbReference>
<dbReference type="Proteomes" id="UP001285352">
    <property type="component" value="Unassembled WGS sequence"/>
</dbReference>